<evidence type="ECO:0000256" key="13">
    <source>
        <dbReference type="ARBA" id="ARBA00022989"/>
    </source>
</evidence>
<evidence type="ECO:0000256" key="7">
    <source>
        <dbReference type="ARBA" id="ARBA00022554"/>
    </source>
</evidence>
<evidence type="ECO:0000256" key="15">
    <source>
        <dbReference type="ARBA" id="ARBA00023180"/>
    </source>
</evidence>
<dbReference type="EMBL" id="MSFO01000002">
    <property type="protein sequence ID" value="PLB52657.1"/>
    <property type="molecule type" value="Genomic_DNA"/>
</dbReference>
<feature type="region of interest" description="Disordered" evidence="16">
    <location>
        <begin position="1"/>
        <end position="52"/>
    </location>
</feature>
<comment type="catalytic activity">
    <reaction evidence="1">
        <text>Release of an N-terminal dipeptide, Xaa-Yaa-|-Zaa-, from a polypeptide, preferentially when Yaa is Pro, provided Zaa is neither Pro nor hydroxyproline.</text>
        <dbReference type="EC" id="3.4.14.5"/>
    </reaction>
</comment>
<dbReference type="Gene3D" id="2.140.10.30">
    <property type="entry name" value="Dipeptidylpeptidase IV, N-terminal domain"/>
    <property type="match status" value="1"/>
</dbReference>
<name>A0A2I2GIJ3_9EURO</name>
<evidence type="ECO:0000256" key="10">
    <source>
        <dbReference type="ARBA" id="ARBA00022801"/>
    </source>
</evidence>
<keyword evidence="12" id="KW-0735">Signal-anchor</keyword>
<dbReference type="InterPro" id="IPR050278">
    <property type="entry name" value="Serine_Prot_S9B/DPPIV"/>
</dbReference>
<evidence type="ECO:0000256" key="9">
    <source>
        <dbReference type="ARBA" id="ARBA00022692"/>
    </source>
</evidence>
<evidence type="ECO:0000256" key="17">
    <source>
        <dbReference type="SAM" id="Phobius"/>
    </source>
</evidence>
<evidence type="ECO:0000256" key="14">
    <source>
        <dbReference type="ARBA" id="ARBA00023136"/>
    </source>
</evidence>
<dbReference type="GO" id="GO:0006508">
    <property type="term" value="P:proteolysis"/>
    <property type="evidence" value="ECO:0007669"/>
    <property type="project" value="UniProtKB-KW"/>
</dbReference>
<evidence type="ECO:0000256" key="8">
    <source>
        <dbReference type="ARBA" id="ARBA00022670"/>
    </source>
</evidence>
<dbReference type="PANTHER" id="PTHR11731">
    <property type="entry name" value="PROTEASE FAMILY S9B,C DIPEPTIDYL-PEPTIDASE IV-RELATED"/>
    <property type="match status" value="1"/>
</dbReference>
<reference evidence="20 21" key="1">
    <citation type="submission" date="2016-12" db="EMBL/GenBank/DDBJ databases">
        <title>The genomes of Aspergillus section Nigri reveals drivers in fungal speciation.</title>
        <authorList>
            <consortium name="DOE Joint Genome Institute"/>
            <person name="Vesth T.C."/>
            <person name="Nybo J."/>
            <person name="Theobald S."/>
            <person name="Brandl J."/>
            <person name="Frisvad J.C."/>
            <person name="Nielsen K.F."/>
            <person name="Lyhne E.K."/>
            <person name="Kogle M.E."/>
            <person name="Kuo A."/>
            <person name="Riley R."/>
            <person name="Clum A."/>
            <person name="Nolan M."/>
            <person name="Lipzen A."/>
            <person name="Salamov A."/>
            <person name="Henrissat B."/>
            <person name="Wiebenga A."/>
            <person name="De Vries R.P."/>
            <person name="Grigoriev I.V."/>
            <person name="Mortensen U.H."/>
            <person name="Andersen M.R."/>
            <person name="Baker S.E."/>
        </authorList>
    </citation>
    <scope>NUCLEOTIDE SEQUENCE [LARGE SCALE GENOMIC DNA]</scope>
    <source>
        <strain evidence="20 21">IBT 23096</strain>
    </source>
</reference>
<dbReference type="Proteomes" id="UP000234275">
    <property type="component" value="Unassembled WGS sequence"/>
</dbReference>
<protein>
    <recommendedName>
        <fullName evidence="5">dipeptidyl-peptidase IV</fullName>
        <ecNumber evidence="5">3.4.14.5</ecNumber>
    </recommendedName>
</protein>
<dbReference type="GO" id="GO:0004177">
    <property type="term" value="F:aminopeptidase activity"/>
    <property type="evidence" value="ECO:0007669"/>
    <property type="project" value="UniProtKB-KW"/>
</dbReference>
<sequence>MVKPDADENTEFLPMTRPRTASTASQTSSDSGLSVQSSFLSENKRNAATNENLGAAEEARYCDMEDGEAAADDPFLPGSKKPSTSSRTRRIFWALLILCVGGWVLAFVLFLTQGRSKYQTASDSLQLHEPDSNSGSTSAGKPVTLDQVLTGQWSPMSHSISWIAGPEGEDGLLVEQGEGGNGYLRVEDIRSRKDGDDTLESRVLMQKPLVRVGGHAVVPYKTWPSPNLKKVLLMSDREKNWRHSYIGKYWIFDVDSQTAEPLDPKVPDGRVQLASWSPTSDAVVFVRENNMYLRKLSSESVTSITKDGGKDLFYGVPDWVYEEEVISGNSVTWWSNDGKYIAFLRTNESAVPEFPVQYFLSRPSGKKPLPGLEEYPEVTRIKYPKAGAPNPVVNLQFYDVEKNEVFPVEVADDFEDDDRIIFQVLWATEAKVLIQVTNRESDYLKVFLVDTKTRTGKLVREQDIAALDGGWIEPAQSTRFIPADPSNGRPEDGYVDAVVHDGYVHLAYFTPLDNPDPVMLTTGEWEVVDSPTAVDLKRGLVYFVATKEAPTQRHVYRVQLDGKNLQPLTDISKPGYFGVSFSDGSGYALLSYKGPSVPWQAILNTQGDQPILEKTIEENPELSRMVEAFAIPTKIYQNVTIDGFTLQVVERRPPHFNPARKYPVLFYLYGGPGSQTVDRKFTVDFQSYVASSLGYIVVTVDGRGTGYIGRKAKCITRGNLGYYEAYDQITTAKMWAEKPYVDETRMAIWGWSYGGFMTLKTLEQDAGETFQYGLAVAPVTDWRYYDSIYTERYMHTPQNNPSGYDNSSITDMSALEQSVRFLVMHGASDDNVHLQNTLVLLDKLDLSDVQNYDLHFFPDSDHSINFHNAHSMVYGRLSSWLINAFNGEWHRIANPVPDGSMWERIKRSLPVFAH</sequence>
<accession>A0A2I2GIJ3</accession>
<evidence type="ECO:0000256" key="6">
    <source>
        <dbReference type="ARBA" id="ARBA00022438"/>
    </source>
</evidence>
<evidence type="ECO:0000259" key="19">
    <source>
        <dbReference type="Pfam" id="PF00930"/>
    </source>
</evidence>
<evidence type="ECO:0000313" key="20">
    <source>
        <dbReference type="EMBL" id="PLB52657.1"/>
    </source>
</evidence>
<keyword evidence="11" id="KW-0720">Serine protease</keyword>
<keyword evidence="8" id="KW-0645">Protease</keyword>
<dbReference type="STRING" id="1392250.A0A2I2GIJ3"/>
<comment type="function">
    <text evidence="2">Type IV dipeptidyl-peptidase which removes N-terminal dipeptides sequentially from polypeptides having unsubstituted N-termini provided that the penultimate residue is proline.</text>
</comment>
<dbReference type="InterPro" id="IPR029058">
    <property type="entry name" value="AB_hydrolase_fold"/>
</dbReference>
<dbReference type="Pfam" id="PF00326">
    <property type="entry name" value="Peptidase_S9"/>
    <property type="match status" value="1"/>
</dbReference>
<gene>
    <name evidence="20" type="ORF">P170DRAFT_462543</name>
</gene>
<feature type="transmembrane region" description="Helical" evidence="17">
    <location>
        <begin position="91"/>
        <end position="111"/>
    </location>
</feature>
<evidence type="ECO:0000256" key="5">
    <source>
        <dbReference type="ARBA" id="ARBA00012062"/>
    </source>
</evidence>
<dbReference type="FunFam" id="3.40.50.1820:FF:000003">
    <property type="entry name" value="Dipeptidyl peptidase 4"/>
    <property type="match status" value="1"/>
</dbReference>
<dbReference type="GO" id="GO:0008236">
    <property type="term" value="F:serine-type peptidase activity"/>
    <property type="evidence" value="ECO:0007669"/>
    <property type="project" value="UniProtKB-KW"/>
</dbReference>
<keyword evidence="15" id="KW-0325">Glycoprotein</keyword>
<comment type="subcellular location">
    <subcellularLocation>
        <location evidence="3">Vacuole membrane</location>
        <topology evidence="3">Single-pass type II membrane protein</topology>
    </subcellularLocation>
</comment>
<organism evidence="20 21">
    <name type="scientific">Aspergillus steynii IBT 23096</name>
    <dbReference type="NCBI Taxonomy" id="1392250"/>
    <lineage>
        <taxon>Eukaryota</taxon>
        <taxon>Fungi</taxon>
        <taxon>Dikarya</taxon>
        <taxon>Ascomycota</taxon>
        <taxon>Pezizomycotina</taxon>
        <taxon>Eurotiomycetes</taxon>
        <taxon>Eurotiomycetidae</taxon>
        <taxon>Eurotiales</taxon>
        <taxon>Aspergillaceae</taxon>
        <taxon>Aspergillus</taxon>
        <taxon>Aspergillus subgen. Circumdati</taxon>
    </lineage>
</organism>
<feature type="compositionally biased region" description="Polar residues" evidence="16">
    <location>
        <begin position="35"/>
        <end position="52"/>
    </location>
</feature>
<evidence type="ECO:0000313" key="21">
    <source>
        <dbReference type="Proteomes" id="UP000234275"/>
    </source>
</evidence>
<dbReference type="RefSeq" id="XP_024707959.1">
    <property type="nucleotide sequence ID" value="XM_024852109.1"/>
</dbReference>
<keyword evidence="21" id="KW-1185">Reference proteome</keyword>
<dbReference type="InterPro" id="IPR002469">
    <property type="entry name" value="Peptidase_S9B_N"/>
</dbReference>
<comment type="similarity">
    <text evidence="4">Belongs to the peptidase S9B family.</text>
</comment>
<keyword evidence="6 20" id="KW-0031">Aminopeptidase</keyword>
<keyword evidence="14 17" id="KW-0472">Membrane</keyword>
<dbReference type="Pfam" id="PF00930">
    <property type="entry name" value="DPPIV_N"/>
    <property type="match status" value="1"/>
</dbReference>
<keyword evidence="9 17" id="KW-0812">Transmembrane</keyword>
<evidence type="ECO:0000256" key="1">
    <source>
        <dbReference type="ARBA" id="ARBA00001257"/>
    </source>
</evidence>
<dbReference type="AlphaFoldDB" id="A0A2I2GIJ3"/>
<dbReference type="GO" id="GO:0005774">
    <property type="term" value="C:vacuolar membrane"/>
    <property type="evidence" value="ECO:0007669"/>
    <property type="project" value="UniProtKB-SubCell"/>
</dbReference>
<dbReference type="GeneID" id="36559807"/>
<feature type="domain" description="Peptidase S9 prolyl oligopeptidase catalytic" evidence="18">
    <location>
        <begin position="683"/>
        <end position="887"/>
    </location>
</feature>
<evidence type="ECO:0000256" key="2">
    <source>
        <dbReference type="ARBA" id="ARBA00002218"/>
    </source>
</evidence>
<dbReference type="GO" id="GO:0008239">
    <property type="term" value="F:dipeptidyl-peptidase activity"/>
    <property type="evidence" value="ECO:0007669"/>
    <property type="project" value="UniProtKB-EC"/>
</dbReference>
<keyword evidence="7" id="KW-0926">Vacuole</keyword>
<proteinExistence type="inferred from homology"/>
<keyword evidence="13 17" id="KW-1133">Transmembrane helix</keyword>
<evidence type="ECO:0000256" key="3">
    <source>
        <dbReference type="ARBA" id="ARBA00004576"/>
    </source>
</evidence>
<evidence type="ECO:0000259" key="18">
    <source>
        <dbReference type="Pfam" id="PF00326"/>
    </source>
</evidence>
<evidence type="ECO:0000256" key="12">
    <source>
        <dbReference type="ARBA" id="ARBA00022968"/>
    </source>
</evidence>
<dbReference type="PANTHER" id="PTHR11731:SF200">
    <property type="entry name" value="DIPEPTIDYL PEPTIDASE 10, ISOFORM B"/>
    <property type="match status" value="1"/>
</dbReference>
<feature type="domain" description="Dipeptidylpeptidase IV N-terminal" evidence="19">
    <location>
        <begin position="225"/>
        <end position="599"/>
    </location>
</feature>
<comment type="caution">
    <text evidence="20">The sequence shown here is derived from an EMBL/GenBank/DDBJ whole genome shotgun (WGS) entry which is preliminary data.</text>
</comment>
<evidence type="ECO:0000256" key="4">
    <source>
        <dbReference type="ARBA" id="ARBA00006150"/>
    </source>
</evidence>
<dbReference type="InterPro" id="IPR001375">
    <property type="entry name" value="Peptidase_S9_cat"/>
</dbReference>
<feature type="compositionally biased region" description="Low complexity" evidence="16">
    <location>
        <begin position="20"/>
        <end position="34"/>
    </location>
</feature>
<dbReference type="SUPFAM" id="SSF53474">
    <property type="entry name" value="alpha/beta-Hydrolases"/>
    <property type="match status" value="1"/>
</dbReference>
<dbReference type="VEuPathDB" id="FungiDB:P170DRAFT_462543"/>
<dbReference type="Gene3D" id="3.40.50.1820">
    <property type="entry name" value="alpha/beta hydrolase"/>
    <property type="match status" value="1"/>
</dbReference>
<dbReference type="EC" id="3.4.14.5" evidence="5"/>
<keyword evidence="10" id="KW-0378">Hydrolase</keyword>
<dbReference type="SUPFAM" id="SSF82171">
    <property type="entry name" value="DPP6 N-terminal domain-like"/>
    <property type="match status" value="1"/>
</dbReference>
<evidence type="ECO:0000256" key="11">
    <source>
        <dbReference type="ARBA" id="ARBA00022825"/>
    </source>
</evidence>
<evidence type="ECO:0000256" key="16">
    <source>
        <dbReference type="SAM" id="MobiDB-lite"/>
    </source>
</evidence>
<dbReference type="OrthoDB" id="16520at2759"/>
<dbReference type="GO" id="GO:0005886">
    <property type="term" value="C:plasma membrane"/>
    <property type="evidence" value="ECO:0007669"/>
    <property type="project" value="TreeGrafter"/>
</dbReference>